<keyword evidence="2" id="KW-1133">Transmembrane helix</keyword>
<feature type="transmembrane region" description="Helical" evidence="2">
    <location>
        <begin position="177"/>
        <end position="198"/>
    </location>
</feature>
<keyword evidence="2" id="KW-0812">Transmembrane</keyword>
<protein>
    <submittedName>
        <fullName evidence="3">Uncharacterized protein</fullName>
    </submittedName>
</protein>
<gene>
    <name evidence="3" type="ORF">LOTGIDRAFT_238733</name>
</gene>
<evidence type="ECO:0000256" key="2">
    <source>
        <dbReference type="SAM" id="Phobius"/>
    </source>
</evidence>
<evidence type="ECO:0000313" key="4">
    <source>
        <dbReference type="Proteomes" id="UP000030746"/>
    </source>
</evidence>
<dbReference type="HOGENOM" id="CLU_824604_0_0_1"/>
<dbReference type="Proteomes" id="UP000030746">
    <property type="component" value="Unassembled WGS sequence"/>
</dbReference>
<evidence type="ECO:0000313" key="3">
    <source>
        <dbReference type="EMBL" id="ESO99735.1"/>
    </source>
</evidence>
<feature type="region of interest" description="Disordered" evidence="1">
    <location>
        <begin position="271"/>
        <end position="337"/>
    </location>
</feature>
<reference evidence="3 4" key="1">
    <citation type="journal article" date="2013" name="Nature">
        <title>Insights into bilaterian evolution from three spiralian genomes.</title>
        <authorList>
            <person name="Simakov O."/>
            <person name="Marletaz F."/>
            <person name="Cho S.J."/>
            <person name="Edsinger-Gonzales E."/>
            <person name="Havlak P."/>
            <person name="Hellsten U."/>
            <person name="Kuo D.H."/>
            <person name="Larsson T."/>
            <person name="Lv J."/>
            <person name="Arendt D."/>
            <person name="Savage R."/>
            <person name="Osoegawa K."/>
            <person name="de Jong P."/>
            <person name="Grimwood J."/>
            <person name="Chapman J.A."/>
            <person name="Shapiro H."/>
            <person name="Aerts A."/>
            <person name="Otillar R.P."/>
            <person name="Terry A.Y."/>
            <person name="Boore J.L."/>
            <person name="Grigoriev I.V."/>
            <person name="Lindberg D.R."/>
            <person name="Seaver E.C."/>
            <person name="Weisblat D.A."/>
            <person name="Putnam N.H."/>
            <person name="Rokhsar D.S."/>
        </authorList>
    </citation>
    <scope>NUCLEOTIDE SEQUENCE [LARGE SCALE GENOMIC DNA]</scope>
</reference>
<sequence>MGDKDSGAMRSWYNIIKLFVSIFPFSFSTVLPYGMDDSKYCSKDSRRLIWIEEGKGVIIIGKSTPPASSMAAAVCNLIFGSKSDTKNSLLVKFESFYINDCGISLTLKQSPSSVFDQDVEQLASLSCEMPTPPPFYSSKNRFVMFSLEREDKYMRNYNFRINITITEGAPRSGPSTAVIILIAVGLLSAIVVISILLVKHIKLKRVGRERRAERALERAIHVYNSQELHRGVPYTTVPSHRTCPTHERLQYGSNNSSNGHNHNLLIVQNHSRSNSRTNSDINCSETDIHRPSLNTSEENRLNESNCEFDTESLPPSYEEALEMPKPSLPESPLYANM</sequence>
<name>V4AXG2_LOTGI</name>
<dbReference type="RefSeq" id="XP_009049593.1">
    <property type="nucleotide sequence ID" value="XM_009051345.1"/>
</dbReference>
<dbReference type="AlphaFoldDB" id="V4AXG2"/>
<organism evidence="3 4">
    <name type="scientific">Lottia gigantea</name>
    <name type="common">Giant owl limpet</name>
    <dbReference type="NCBI Taxonomy" id="225164"/>
    <lineage>
        <taxon>Eukaryota</taxon>
        <taxon>Metazoa</taxon>
        <taxon>Spiralia</taxon>
        <taxon>Lophotrochozoa</taxon>
        <taxon>Mollusca</taxon>
        <taxon>Gastropoda</taxon>
        <taxon>Patellogastropoda</taxon>
        <taxon>Lottioidea</taxon>
        <taxon>Lottiidae</taxon>
        <taxon>Lottia</taxon>
    </lineage>
</organism>
<dbReference type="EMBL" id="KB200938">
    <property type="protein sequence ID" value="ESO99735.1"/>
    <property type="molecule type" value="Genomic_DNA"/>
</dbReference>
<keyword evidence="2" id="KW-0472">Membrane</keyword>
<dbReference type="KEGG" id="lgi:LOTGIDRAFT_238733"/>
<dbReference type="OrthoDB" id="6068262at2759"/>
<keyword evidence="4" id="KW-1185">Reference proteome</keyword>
<accession>V4AXG2</accession>
<dbReference type="CTD" id="20250850"/>
<proteinExistence type="predicted"/>
<feature type="transmembrane region" description="Helical" evidence="2">
    <location>
        <begin position="12"/>
        <end position="35"/>
    </location>
</feature>
<dbReference type="GeneID" id="20250850"/>
<dbReference type="OMA" id="ENGANTH"/>
<feature type="compositionally biased region" description="Polar residues" evidence="1">
    <location>
        <begin position="271"/>
        <end position="285"/>
    </location>
</feature>
<evidence type="ECO:0000256" key="1">
    <source>
        <dbReference type="SAM" id="MobiDB-lite"/>
    </source>
</evidence>
<feature type="compositionally biased region" description="Polar residues" evidence="1">
    <location>
        <begin position="292"/>
        <end position="307"/>
    </location>
</feature>